<organism evidence="1 2">
    <name type="scientific">Sporothrix eucalyptigena</name>
    <dbReference type="NCBI Taxonomy" id="1812306"/>
    <lineage>
        <taxon>Eukaryota</taxon>
        <taxon>Fungi</taxon>
        <taxon>Dikarya</taxon>
        <taxon>Ascomycota</taxon>
        <taxon>Pezizomycotina</taxon>
        <taxon>Sordariomycetes</taxon>
        <taxon>Sordariomycetidae</taxon>
        <taxon>Ophiostomatales</taxon>
        <taxon>Ophiostomataceae</taxon>
        <taxon>Sporothrix</taxon>
    </lineage>
</organism>
<name>A0ABP0BDS4_9PEZI</name>
<sequence>MRHVAAHTTIPMPHVHTFSSAQDSAMGLAYVALDCIEDKMISELGFMSTDNDDMGHWWAWPGKPAPRRQQALYDGLAQIYPDLRTQTRPLNMEMLLQESESLDLTARLPTNKAFTKASDYLELLLSWGTISSKKAATCLPAQKSTGSSCSMPLQPTAATF</sequence>
<evidence type="ECO:0000313" key="1">
    <source>
        <dbReference type="EMBL" id="CAK7217340.1"/>
    </source>
</evidence>
<accession>A0ABP0BDS4</accession>
<gene>
    <name evidence="1" type="ORF">SEUCBS140593_003180</name>
</gene>
<dbReference type="EMBL" id="CAWUHD010000023">
    <property type="protein sequence ID" value="CAK7217340.1"/>
    <property type="molecule type" value="Genomic_DNA"/>
</dbReference>
<keyword evidence="2" id="KW-1185">Reference proteome</keyword>
<proteinExistence type="predicted"/>
<evidence type="ECO:0000313" key="2">
    <source>
        <dbReference type="Proteomes" id="UP001642482"/>
    </source>
</evidence>
<dbReference type="Proteomes" id="UP001642482">
    <property type="component" value="Unassembled WGS sequence"/>
</dbReference>
<protein>
    <submittedName>
        <fullName evidence="1">Uncharacterized protein</fullName>
    </submittedName>
</protein>
<comment type="caution">
    <text evidence="1">The sequence shown here is derived from an EMBL/GenBank/DDBJ whole genome shotgun (WGS) entry which is preliminary data.</text>
</comment>
<reference evidence="1 2" key="1">
    <citation type="submission" date="2024-01" db="EMBL/GenBank/DDBJ databases">
        <authorList>
            <person name="Allen C."/>
            <person name="Tagirdzhanova G."/>
        </authorList>
    </citation>
    <scope>NUCLEOTIDE SEQUENCE [LARGE SCALE GENOMIC DNA]</scope>
</reference>